<accession>A0A4E0QMV5</accession>
<reference evidence="3 4" key="1">
    <citation type="journal article" date="2016" name="Front. Microbiol.">
        <title>Single-Cell (Meta-)Genomics of a Dimorphic Candidatus Thiomargarita nelsonii Reveals Genomic Plasticity.</title>
        <authorList>
            <person name="Flood B.E."/>
            <person name="Fliss P."/>
            <person name="Jones D.S."/>
            <person name="Dick G.J."/>
            <person name="Jain S."/>
            <person name="Kaster A.K."/>
            <person name="Winkel M."/>
            <person name="Mussmann M."/>
            <person name="Bailey J."/>
        </authorList>
    </citation>
    <scope>NUCLEOTIDE SEQUENCE [LARGE SCALE GENOMIC DNA]</scope>
    <source>
        <strain evidence="3">Hydrate Ridge</strain>
    </source>
</reference>
<evidence type="ECO:0000313" key="3">
    <source>
        <dbReference type="EMBL" id="TGO02483.1"/>
    </source>
</evidence>
<evidence type="ECO:0000256" key="2">
    <source>
        <dbReference type="ARBA" id="ARBA00022840"/>
    </source>
</evidence>
<sequence length="157" mass="17855">MVTHSRAKIELTRDKRVTERKTVFEKAKIEIPEIPEKRALVKRANVTRHSFGVLALNQDHKKEVVNLILKNTTLPTEVTERFGTELANQETVEIRIMENEESDPEQAIEIGKAILELPAGLPAQSEIDVTFRLNEEGRLEMTAVEITDDRKISVSLK</sequence>
<organism evidence="3 4">
    <name type="scientific">Candidatus Thiomargarita nelsonii</name>
    <dbReference type="NCBI Taxonomy" id="1003181"/>
    <lineage>
        <taxon>Bacteria</taxon>
        <taxon>Pseudomonadati</taxon>
        <taxon>Pseudomonadota</taxon>
        <taxon>Gammaproteobacteria</taxon>
        <taxon>Thiotrichales</taxon>
        <taxon>Thiotrichaceae</taxon>
        <taxon>Thiomargarita</taxon>
    </lineage>
</organism>
<dbReference type="SUPFAM" id="SSF100920">
    <property type="entry name" value="Heat shock protein 70kD (HSP70), peptide-binding domain"/>
    <property type="match status" value="1"/>
</dbReference>
<dbReference type="InterPro" id="IPR029047">
    <property type="entry name" value="HSP70_peptide-bd_sf"/>
</dbReference>
<evidence type="ECO:0000256" key="1">
    <source>
        <dbReference type="ARBA" id="ARBA00022741"/>
    </source>
</evidence>
<name>A0A4E0QMV5_9GAMM</name>
<dbReference type="EMBL" id="JSZA02000126">
    <property type="protein sequence ID" value="TGO02483.1"/>
    <property type="molecule type" value="Genomic_DNA"/>
</dbReference>
<proteinExistence type="predicted"/>
<dbReference type="Gene3D" id="2.60.34.10">
    <property type="entry name" value="Substrate Binding Domain Of DNAk, Chain A, domain 1"/>
    <property type="match status" value="1"/>
</dbReference>
<gene>
    <name evidence="3" type="ORF">PN36_24350</name>
</gene>
<keyword evidence="4" id="KW-1185">Reference proteome</keyword>
<keyword evidence="1" id="KW-0547">Nucleotide-binding</keyword>
<dbReference type="GO" id="GO:0005524">
    <property type="term" value="F:ATP binding"/>
    <property type="evidence" value="ECO:0007669"/>
    <property type="project" value="UniProtKB-KW"/>
</dbReference>
<keyword evidence="2" id="KW-0067">ATP-binding</keyword>
<evidence type="ECO:0000313" key="4">
    <source>
        <dbReference type="Proteomes" id="UP000030428"/>
    </source>
</evidence>
<dbReference type="GO" id="GO:0140662">
    <property type="term" value="F:ATP-dependent protein folding chaperone"/>
    <property type="evidence" value="ECO:0007669"/>
    <property type="project" value="InterPro"/>
</dbReference>
<dbReference type="AlphaFoldDB" id="A0A4E0QMV5"/>
<protein>
    <submittedName>
        <fullName evidence="3">Uncharacterized protein</fullName>
    </submittedName>
</protein>
<dbReference type="Proteomes" id="UP000030428">
    <property type="component" value="Unassembled WGS sequence"/>
</dbReference>
<comment type="caution">
    <text evidence="3">The sequence shown here is derived from an EMBL/GenBank/DDBJ whole genome shotgun (WGS) entry which is preliminary data.</text>
</comment>
<dbReference type="Pfam" id="PF00012">
    <property type="entry name" value="HSP70"/>
    <property type="match status" value="1"/>
</dbReference>
<dbReference type="InterPro" id="IPR013126">
    <property type="entry name" value="Hsp_70_fam"/>
</dbReference>